<evidence type="ECO:0000313" key="10">
    <source>
        <dbReference type="EMBL" id="MBG9986126.1"/>
    </source>
</evidence>
<protein>
    <recommendedName>
        <fullName evidence="6">Probable transcriptional regulatory protein HZY91_04365</fullName>
    </recommendedName>
</protein>
<evidence type="ECO:0000313" key="11">
    <source>
        <dbReference type="Proteomes" id="UP000721415"/>
    </source>
</evidence>
<dbReference type="HAMAP" id="MF_00693">
    <property type="entry name" value="Transcrip_reg_TACO1"/>
    <property type="match status" value="1"/>
</dbReference>
<dbReference type="NCBIfam" id="NF009044">
    <property type="entry name" value="PRK12378.1"/>
    <property type="match status" value="1"/>
</dbReference>
<accession>A0ABS0LPP6</accession>
<dbReference type="Gene3D" id="1.10.10.200">
    <property type="match status" value="1"/>
</dbReference>
<dbReference type="InterPro" id="IPR029072">
    <property type="entry name" value="YebC-like"/>
</dbReference>
<dbReference type="Pfam" id="PF01709">
    <property type="entry name" value="Transcrip_reg"/>
    <property type="match status" value="1"/>
</dbReference>
<keyword evidence="5 6" id="KW-0804">Transcription</keyword>
<keyword evidence="3 6" id="KW-0805">Transcription regulation</keyword>
<feature type="region of interest" description="Disordered" evidence="7">
    <location>
        <begin position="1"/>
        <end position="21"/>
    </location>
</feature>
<dbReference type="NCBIfam" id="NF001030">
    <property type="entry name" value="PRK00110.1"/>
    <property type="match status" value="1"/>
</dbReference>
<dbReference type="Proteomes" id="UP000721415">
    <property type="component" value="Unassembled WGS sequence"/>
</dbReference>
<dbReference type="SUPFAM" id="SSF75625">
    <property type="entry name" value="YebC-like"/>
    <property type="match status" value="1"/>
</dbReference>
<organism evidence="10 11">
    <name type="scientific">Facklamia lactis</name>
    <dbReference type="NCBI Taxonomy" id="2749967"/>
    <lineage>
        <taxon>Bacteria</taxon>
        <taxon>Bacillati</taxon>
        <taxon>Bacillota</taxon>
        <taxon>Bacilli</taxon>
        <taxon>Lactobacillales</taxon>
        <taxon>Aerococcaceae</taxon>
        <taxon>Facklamia</taxon>
    </lineage>
</organism>
<sequence length="243" mass="26976">MAGHSKWNNIKNRKGAQDAKRGKIFQKLSREIYMAAKQGGADPEINPTLRLAMDKAKSNNMPKDNVERAIKKATTAGEGENYDEVVYEGFGPNGVAVMTVALTDNRNRTMTNVRIAYNKNGGNLGEAGTVSYLFDRKGYIVIERSTTQFDEETVLMSVLEAGGEDLETSDEVFEIYTDPNDFAKVRDTLEAEGYVLNTAELTLVPKTTVTLEQADFDTLMQIIDALEEDDDVSEVYHNGQLIE</sequence>
<dbReference type="PANTHER" id="PTHR12532:SF6">
    <property type="entry name" value="TRANSCRIPTIONAL REGULATORY PROTEIN YEBC-RELATED"/>
    <property type="match status" value="1"/>
</dbReference>
<comment type="similarity">
    <text evidence="1 6">Belongs to the TACO1 family.</text>
</comment>
<dbReference type="InterPro" id="IPR017856">
    <property type="entry name" value="Integrase-like_N"/>
</dbReference>
<comment type="caution">
    <text evidence="10">The sequence shown here is derived from an EMBL/GenBank/DDBJ whole genome shotgun (WGS) entry which is preliminary data.</text>
</comment>
<evidence type="ECO:0000256" key="6">
    <source>
        <dbReference type="HAMAP-Rule" id="MF_00693"/>
    </source>
</evidence>
<evidence type="ECO:0000256" key="1">
    <source>
        <dbReference type="ARBA" id="ARBA00008724"/>
    </source>
</evidence>
<dbReference type="InterPro" id="IPR002876">
    <property type="entry name" value="Transcrip_reg_TACO1-like"/>
</dbReference>
<dbReference type="Pfam" id="PF20772">
    <property type="entry name" value="TACO1_YebC_N"/>
    <property type="match status" value="1"/>
</dbReference>
<evidence type="ECO:0000256" key="3">
    <source>
        <dbReference type="ARBA" id="ARBA00023015"/>
    </source>
</evidence>
<dbReference type="EMBL" id="JACBXQ010000002">
    <property type="protein sequence ID" value="MBG9986126.1"/>
    <property type="molecule type" value="Genomic_DNA"/>
</dbReference>
<reference evidence="10 11" key="1">
    <citation type="submission" date="2020-07" db="EMBL/GenBank/DDBJ databases">
        <title>Facklamia lactis sp. nov., isolated from raw milk.</title>
        <authorList>
            <person name="Doll E.V."/>
            <person name="Huptas C."/>
            <person name="Staib L."/>
            <person name="Wenning M."/>
            <person name="Scherer S."/>
        </authorList>
    </citation>
    <scope>NUCLEOTIDE SEQUENCE [LARGE SCALE GENOMIC DNA]</scope>
    <source>
        <strain evidence="10 11">DSM 111018</strain>
    </source>
</reference>
<dbReference type="PANTHER" id="PTHR12532">
    <property type="entry name" value="TRANSLATIONAL ACTIVATOR OF CYTOCHROME C OXIDASE 1"/>
    <property type="match status" value="1"/>
</dbReference>
<dbReference type="Gene3D" id="3.30.70.980">
    <property type="match status" value="2"/>
</dbReference>
<feature type="compositionally biased region" description="Polar residues" evidence="7">
    <location>
        <begin position="1"/>
        <end position="10"/>
    </location>
</feature>
<evidence type="ECO:0000256" key="2">
    <source>
        <dbReference type="ARBA" id="ARBA00022490"/>
    </source>
</evidence>
<comment type="subcellular location">
    <subcellularLocation>
        <location evidence="6">Cytoplasm</location>
    </subcellularLocation>
</comment>
<keyword evidence="11" id="KW-1185">Reference proteome</keyword>
<evidence type="ECO:0000256" key="5">
    <source>
        <dbReference type="ARBA" id="ARBA00023163"/>
    </source>
</evidence>
<gene>
    <name evidence="10" type="ORF">HZY91_04365</name>
</gene>
<evidence type="ECO:0000259" key="8">
    <source>
        <dbReference type="Pfam" id="PF01709"/>
    </source>
</evidence>
<proteinExistence type="inferred from homology"/>
<keyword evidence="2 6" id="KW-0963">Cytoplasm</keyword>
<keyword evidence="4 6" id="KW-0238">DNA-binding</keyword>
<evidence type="ECO:0000259" key="9">
    <source>
        <dbReference type="Pfam" id="PF20772"/>
    </source>
</evidence>
<feature type="domain" description="TACO1/YebC-like N-terminal" evidence="9">
    <location>
        <begin position="5"/>
        <end position="74"/>
    </location>
</feature>
<dbReference type="InterPro" id="IPR049083">
    <property type="entry name" value="TACO1_YebC_N"/>
</dbReference>
<evidence type="ECO:0000256" key="7">
    <source>
        <dbReference type="SAM" id="MobiDB-lite"/>
    </source>
</evidence>
<dbReference type="NCBIfam" id="TIGR01033">
    <property type="entry name" value="YebC/PmpR family DNA-binding transcriptional regulator"/>
    <property type="match status" value="1"/>
</dbReference>
<dbReference type="InterPro" id="IPR048300">
    <property type="entry name" value="TACO1_YebC-like_2nd/3rd_dom"/>
</dbReference>
<dbReference type="InterPro" id="IPR026564">
    <property type="entry name" value="Transcrip_reg_TACO1-like_dom3"/>
</dbReference>
<name>A0ABS0LPP6_9LACT</name>
<evidence type="ECO:0000256" key="4">
    <source>
        <dbReference type="ARBA" id="ARBA00023125"/>
    </source>
</evidence>
<dbReference type="GO" id="GO:0003677">
    <property type="term" value="F:DNA binding"/>
    <property type="evidence" value="ECO:0007669"/>
    <property type="project" value="UniProtKB-KW"/>
</dbReference>
<feature type="domain" description="TACO1/YebC-like second and third" evidence="8">
    <location>
        <begin position="82"/>
        <end position="238"/>
    </location>
</feature>
<dbReference type="RefSeq" id="WP_197115042.1">
    <property type="nucleotide sequence ID" value="NZ_JACBXQ010000002.1"/>
</dbReference>